<gene>
    <name evidence="1" type="ORF">IAC85_00170</name>
</gene>
<feature type="non-terminal residue" evidence="1">
    <location>
        <position position="1"/>
    </location>
</feature>
<organism evidence="1 2">
    <name type="scientific">Candidatus Faecenecus gallistercoris</name>
    <dbReference type="NCBI Taxonomy" id="2840793"/>
    <lineage>
        <taxon>Bacteria</taxon>
        <taxon>Bacillati</taxon>
        <taxon>Bacillota</taxon>
        <taxon>Bacillota incertae sedis</taxon>
        <taxon>Candidatus Faecenecus</taxon>
    </lineage>
</organism>
<dbReference type="AlphaFoldDB" id="A0A9D0YYC9"/>
<proteinExistence type="predicted"/>
<reference evidence="1" key="1">
    <citation type="submission" date="2020-10" db="EMBL/GenBank/DDBJ databases">
        <authorList>
            <person name="Gilroy R."/>
        </authorList>
    </citation>
    <scope>NUCLEOTIDE SEQUENCE</scope>
    <source>
        <strain evidence="1">CHK165-10780</strain>
    </source>
</reference>
<dbReference type="EMBL" id="DVFU01000007">
    <property type="protein sequence ID" value="HIQ64135.1"/>
    <property type="molecule type" value="Genomic_DNA"/>
</dbReference>
<name>A0A9D0YYC9_9FIRM</name>
<protein>
    <submittedName>
        <fullName evidence="1">Uncharacterized protein</fullName>
    </submittedName>
</protein>
<accession>A0A9D0YYC9</accession>
<sequence length="104" mass="11969">HEDEIFRMYLTWFLCSEEKKVLEKVAADWEQRQIAYPGIVALYSHNTVTAKKGIQISAGGRSRVRSLLNKYIGKENELLMLPRKYQILKDIVTEGSLQLVKKGS</sequence>
<reference evidence="1" key="2">
    <citation type="journal article" date="2021" name="PeerJ">
        <title>Extensive microbial diversity within the chicken gut microbiome revealed by metagenomics and culture.</title>
        <authorList>
            <person name="Gilroy R."/>
            <person name="Ravi A."/>
            <person name="Getino M."/>
            <person name="Pursley I."/>
            <person name="Horton D.L."/>
            <person name="Alikhan N.F."/>
            <person name="Baker D."/>
            <person name="Gharbi K."/>
            <person name="Hall N."/>
            <person name="Watson M."/>
            <person name="Adriaenssens E.M."/>
            <person name="Foster-Nyarko E."/>
            <person name="Jarju S."/>
            <person name="Secka A."/>
            <person name="Antonio M."/>
            <person name="Oren A."/>
            <person name="Chaudhuri R.R."/>
            <person name="La Ragione R."/>
            <person name="Hildebrand F."/>
            <person name="Pallen M.J."/>
        </authorList>
    </citation>
    <scope>NUCLEOTIDE SEQUENCE</scope>
    <source>
        <strain evidence="1">CHK165-10780</strain>
    </source>
</reference>
<evidence type="ECO:0000313" key="1">
    <source>
        <dbReference type="EMBL" id="HIQ64135.1"/>
    </source>
</evidence>
<evidence type="ECO:0000313" key="2">
    <source>
        <dbReference type="Proteomes" id="UP000886725"/>
    </source>
</evidence>
<comment type="caution">
    <text evidence="1">The sequence shown here is derived from an EMBL/GenBank/DDBJ whole genome shotgun (WGS) entry which is preliminary data.</text>
</comment>
<dbReference type="Proteomes" id="UP000886725">
    <property type="component" value="Unassembled WGS sequence"/>
</dbReference>